<sequence length="122" mass="14287">MKPERFHRLLKQIESHQIFTNNKSHVVPSYSRPVFQHIWVKSPHHLFNGAIALADRKSFPLAFAPTVHKEDYWIRKNVCEVNLLIMCSCNWWIIYALHGQCGSQNDQSVSNTYQILPDTRRG</sequence>
<dbReference type="VEuPathDB" id="FungiDB:VP01_610g5"/>
<organism evidence="1 2">
    <name type="scientific">Puccinia sorghi</name>
    <dbReference type="NCBI Taxonomy" id="27349"/>
    <lineage>
        <taxon>Eukaryota</taxon>
        <taxon>Fungi</taxon>
        <taxon>Dikarya</taxon>
        <taxon>Basidiomycota</taxon>
        <taxon>Pucciniomycotina</taxon>
        <taxon>Pucciniomycetes</taxon>
        <taxon>Pucciniales</taxon>
        <taxon>Pucciniaceae</taxon>
        <taxon>Puccinia</taxon>
    </lineage>
</organism>
<evidence type="ECO:0000313" key="2">
    <source>
        <dbReference type="Proteomes" id="UP000037035"/>
    </source>
</evidence>
<accession>A0A0L6UH03</accession>
<keyword evidence="2" id="KW-1185">Reference proteome</keyword>
<comment type="caution">
    <text evidence="1">The sequence shown here is derived from an EMBL/GenBank/DDBJ whole genome shotgun (WGS) entry which is preliminary data.</text>
</comment>
<reference evidence="1 2" key="1">
    <citation type="submission" date="2015-08" db="EMBL/GenBank/DDBJ databases">
        <title>Next Generation Sequencing and Analysis of the Genome of Puccinia sorghi L Schw, the Causal Agent of Maize Common Rust.</title>
        <authorList>
            <person name="Rochi L."/>
            <person name="Burguener G."/>
            <person name="Darino M."/>
            <person name="Turjanski A."/>
            <person name="Kreff E."/>
            <person name="Dieguez M.J."/>
            <person name="Sacco F."/>
        </authorList>
    </citation>
    <scope>NUCLEOTIDE SEQUENCE [LARGE SCALE GENOMIC DNA]</scope>
    <source>
        <strain evidence="1 2">RO10H11247</strain>
    </source>
</reference>
<proteinExistence type="predicted"/>
<dbReference type="Proteomes" id="UP000037035">
    <property type="component" value="Unassembled WGS sequence"/>
</dbReference>
<gene>
    <name evidence="1" type="ORF">VP01_610g5</name>
</gene>
<dbReference type="AlphaFoldDB" id="A0A0L6UH03"/>
<name>A0A0L6UH03_9BASI</name>
<dbReference type="EMBL" id="LAVV01011397">
    <property type="protein sequence ID" value="KNZ47821.1"/>
    <property type="molecule type" value="Genomic_DNA"/>
</dbReference>
<protein>
    <submittedName>
        <fullName evidence="1">Uncharacterized protein</fullName>
    </submittedName>
</protein>
<evidence type="ECO:0000313" key="1">
    <source>
        <dbReference type="EMBL" id="KNZ47821.1"/>
    </source>
</evidence>